<reference evidence="1" key="1">
    <citation type="submission" date="2020-11" db="EMBL/GenBank/DDBJ databases">
        <title>Nocardia NEAU-351.nov., a novel actinomycete isolated from the cow dung.</title>
        <authorList>
            <person name="Zhang X."/>
        </authorList>
    </citation>
    <scope>NUCLEOTIDE SEQUENCE</scope>
    <source>
        <strain evidence="1">NEAU-351</strain>
    </source>
</reference>
<evidence type="ECO:0000313" key="1">
    <source>
        <dbReference type="EMBL" id="MBH0780041.1"/>
    </source>
</evidence>
<gene>
    <name evidence="1" type="ORF">IT779_27590</name>
</gene>
<keyword evidence="2" id="KW-1185">Reference proteome</keyword>
<protein>
    <submittedName>
        <fullName evidence="1">Uncharacterized protein</fullName>
    </submittedName>
</protein>
<sequence>MTALLLALLLTAAFATVIVLGRGRFGSTDVVDRDAQRLCAELTAMGSADHR</sequence>
<dbReference type="EMBL" id="JADMLG010000013">
    <property type="protein sequence ID" value="MBH0780041.1"/>
    <property type="molecule type" value="Genomic_DNA"/>
</dbReference>
<proteinExistence type="predicted"/>
<comment type="caution">
    <text evidence="1">The sequence shown here is derived from an EMBL/GenBank/DDBJ whole genome shotgun (WGS) entry which is preliminary data.</text>
</comment>
<name>A0A931IF05_9NOCA</name>
<dbReference type="RefSeq" id="WP_196152349.1">
    <property type="nucleotide sequence ID" value="NZ_JADMLG010000013.1"/>
</dbReference>
<evidence type="ECO:0000313" key="2">
    <source>
        <dbReference type="Proteomes" id="UP000655751"/>
    </source>
</evidence>
<accession>A0A931IF05</accession>
<organism evidence="1 2">
    <name type="scientific">Nocardia bovistercoris</name>
    <dbReference type="NCBI Taxonomy" id="2785916"/>
    <lineage>
        <taxon>Bacteria</taxon>
        <taxon>Bacillati</taxon>
        <taxon>Actinomycetota</taxon>
        <taxon>Actinomycetes</taxon>
        <taxon>Mycobacteriales</taxon>
        <taxon>Nocardiaceae</taxon>
        <taxon>Nocardia</taxon>
    </lineage>
</organism>
<dbReference type="AlphaFoldDB" id="A0A931IF05"/>
<dbReference type="Proteomes" id="UP000655751">
    <property type="component" value="Unassembled WGS sequence"/>
</dbReference>